<sequence length="229" mass="24931">MNRKRSDDNSQNLPQSKRLKTPSVNPMPSTSAVHGDRDGPQMIDSSFNVQDQYHDTIFPSETSIPPLRIQAAHAVMSGTSDVSGLSPLQSSMHQGGDGVIQSDVVFYGGMAPPSYYQILTLISKHVIAALEEHQDSQDTQTEGRNYCQHSSCTEEIPAQTFVNSLSSNGDSSLSEGSPQFSISRRDREAQNASLDRPDVSTKGSRSPCKAVSRSEKSSESSRSYCKTLD</sequence>
<feature type="compositionally biased region" description="Basic and acidic residues" evidence="1">
    <location>
        <begin position="183"/>
        <end position="199"/>
    </location>
</feature>
<accession>A0A0C2SYU6</accession>
<feature type="compositionally biased region" description="Polar residues" evidence="1">
    <location>
        <begin position="22"/>
        <end position="32"/>
    </location>
</feature>
<dbReference type="AlphaFoldDB" id="A0A0C2SYU6"/>
<dbReference type="InParanoid" id="A0A0C2SYU6"/>
<dbReference type="Proteomes" id="UP000054549">
    <property type="component" value="Unassembled WGS sequence"/>
</dbReference>
<evidence type="ECO:0000256" key="1">
    <source>
        <dbReference type="SAM" id="MobiDB-lite"/>
    </source>
</evidence>
<dbReference type="EMBL" id="KN818227">
    <property type="protein sequence ID" value="KIL68705.1"/>
    <property type="molecule type" value="Genomic_DNA"/>
</dbReference>
<proteinExistence type="predicted"/>
<feature type="compositionally biased region" description="Low complexity" evidence="1">
    <location>
        <begin position="164"/>
        <end position="177"/>
    </location>
</feature>
<feature type="region of interest" description="Disordered" evidence="1">
    <location>
        <begin position="164"/>
        <end position="229"/>
    </location>
</feature>
<dbReference type="HOGENOM" id="CLU_1209542_0_0_1"/>
<feature type="region of interest" description="Disordered" evidence="1">
    <location>
        <begin position="1"/>
        <end position="44"/>
    </location>
</feature>
<protein>
    <submittedName>
        <fullName evidence="2">Uncharacterized protein</fullName>
    </submittedName>
</protein>
<evidence type="ECO:0000313" key="2">
    <source>
        <dbReference type="EMBL" id="KIL68705.1"/>
    </source>
</evidence>
<keyword evidence="3" id="KW-1185">Reference proteome</keyword>
<evidence type="ECO:0000313" key="3">
    <source>
        <dbReference type="Proteomes" id="UP000054549"/>
    </source>
</evidence>
<name>A0A0C2SYU6_AMAMK</name>
<gene>
    <name evidence="2" type="ORF">M378DRAFT_1057413</name>
</gene>
<reference evidence="2 3" key="1">
    <citation type="submission" date="2014-04" db="EMBL/GenBank/DDBJ databases">
        <title>Evolutionary Origins and Diversification of the Mycorrhizal Mutualists.</title>
        <authorList>
            <consortium name="DOE Joint Genome Institute"/>
            <consortium name="Mycorrhizal Genomics Consortium"/>
            <person name="Kohler A."/>
            <person name="Kuo A."/>
            <person name="Nagy L.G."/>
            <person name="Floudas D."/>
            <person name="Copeland A."/>
            <person name="Barry K.W."/>
            <person name="Cichocki N."/>
            <person name="Veneault-Fourrey C."/>
            <person name="LaButti K."/>
            <person name="Lindquist E.A."/>
            <person name="Lipzen A."/>
            <person name="Lundell T."/>
            <person name="Morin E."/>
            <person name="Murat C."/>
            <person name="Riley R."/>
            <person name="Ohm R."/>
            <person name="Sun H."/>
            <person name="Tunlid A."/>
            <person name="Henrissat B."/>
            <person name="Grigoriev I.V."/>
            <person name="Hibbett D.S."/>
            <person name="Martin F."/>
        </authorList>
    </citation>
    <scope>NUCLEOTIDE SEQUENCE [LARGE SCALE GENOMIC DNA]</scope>
    <source>
        <strain evidence="2 3">Koide BX008</strain>
    </source>
</reference>
<organism evidence="2 3">
    <name type="scientific">Amanita muscaria (strain Koide BX008)</name>
    <dbReference type="NCBI Taxonomy" id="946122"/>
    <lineage>
        <taxon>Eukaryota</taxon>
        <taxon>Fungi</taxon>
        <taxon>Dikarya</taxon>
        <taxon>Basidiomycota</taxon>
        <taxon>Agaricomycotina</taxon>
        <taxon>Agaricomycetes</taxon>
        <taxon>Agaricomycetidae</taxon>
        <taxon>Agaricales</taxon>
        <taxon>Pluteineae</taxon>
        <taxon>Amanitaceae</taxon>
        <taxon>Amanita</taxon>
    </lineage>
</organism>